<dbReference type="GO" id="GO:0016787">
    <property type="term" value="F:hydrolase activity"/>
    <property type="evidence" value="ECO:0007669"/>
    <property type="project" value="InterPro"/>
</dbReference>
<evidence type="ECO:0000256" key="2">
    <source>
        <dbReference type="ARBA" id="ARBA00005402"/>
    </source>
</evidence>
<dbReference type="EC" id="1.3.1.71" evidence="16"/>
<proteinExistence type="inferred from homology"/>
<dbReference type="SUPFAM" id="SSF53474">
    <property type="entry name" value="alpha/beta-Hydrolases"/>
    <property type="match status" value="1"/>
</dbReference>
<dbReference type="SUPFAM" id="SSF52047">
    <property type="entry name" value="RNI-like"/>
    <property type="match status" value="1"/>
</dbReference>
<keyword evidence="10" id="KW-0756">Sterol biosynthesis</keyword>
<evidence type="ECO:0000256" key="16">
    <source>
        <dbReference type="ARBA" id="ARBA00038892"/>
    </source>
</evidence>
<dbReference type="InterPro" id="IPR001171">
    <property type="entry name" value="ERG24_DHCR-like"/>
</dbReference>
<feature type="compositionally biased region" description="Polar residues" evidence="18">
    <location>
        <begin position="847"/>
        <end position="868"/>
    </location>
</feature>
<keyword evidence="12 19" id="KW-0472">Membrane</keyword>
<dbReference type="GO" id="GO:0005789">
    <property type="term" value="C:endoplasmic reticulum membrane"/>
    <property type="evidence" value="ECO:0007669"/>
    <property type="project" value="UniProtKB-SubCell"/>
</dbReference>
<feature type="transmembrane region" description="Helical" evidence="19">
    <location>
        <begin position="1085"/>
        <end position="1104"/>
    </location>
</feature>
<comment type="caution">
    <text evidence="22">The sequence shown here is derived from an EMBL/GenBank/DDBJ whole genome shotgun (WGS) entry which is preliminary data.</text>
</comment>
<keyword evidence="11" id="KW-0443">Lipid metabolism</keyword>
<comment type="similarity">
    <text evidence="2">Belongs to the ERG4/ERG24 family.</text>
</comment>
<evidence type="ECO:0000256" key="11">
    <source>
        <dbReference type="ARBA" id="ARBA00023098"/>
    </source>
</evidence>
<feature type="domain" description="F-box" evidence="21">
    <location>
        <begin position="1326"/>
        <end position="1373"/>
    </location>
</feature>
<protein>
    <recommendedName>
        <fullName evidence="16">Delta(24(24(1)))-sterol reductase</fullName>
        <ecNumber evidence="16">1.3.1.71</ecNumber>
    </recommendedName>
</protein>
<dbReference type="Proteomes" id="UP000308768">
    <property type="component" value="Unassembled WGS sequence"/>
</dbReference>
<name>A0A4U0XDQ3_9PEZI</name>
<gene>
    <name evidence="22" type="ORF">B0A49_07733</name>
</gene>
<dbReference type="Gene3D" id="3.40.50.1820">
    <property type="entry name" value="alpha/beta hydrolase"/>
    <property type="match status" value="1"/>
</dbReference>
<sequence length="1718" mass="192193">MLIQETHKDVPTQAGGDMRIFLYHPTIPNYPKAEFPGVVIFSEIYQVTGPVARFARQIAGQGFIVAAPSSYHEFTGPEPLAYDGPGTDKGNEWKKVSAYDEDATLSIDALLALPTCNGRIGATGMCLGGHLAYRAALDKRVAAAVCYFATDIHSHSLGEGMHDDSLDRAGDIKGELVMIFGKKDNHVPPEGRDLIRKTLHEKSVIFSFYEPAWAQHAFIRDELSKGRYDPGLVKICFEMLLEVFNRTLRSDLGPRNGGELEVEDEGEPPREGGDVVLRLVMRETGSTLALPRDGADALAKGEDVPWHFAAEVMDYARVMKGTEDYIVAQFDQDIQKLQTQEHEDELMFGEDTEWTRKAVRMINEAKEKIKGIGNPPSMTKKPEESKAKRPPIQFNNSNDGVPEMYMIQHAARSSQSMPQAFSPSQSQTSTSPATGFSSVTSTHTPPVPFEHKRLSRGMSDAQQPAASALATSLAEFRNRQHAEYQPSEYFFYQALLHYYLSPLDIRILKAAFGSFASFPSTILPRVERISTGHIIDDDFRKRTKYLAHLPYGCEIGFLECDWRDTVAPEVLEKFMPEIERRRKKNQDKEAREEKERVRAERIEDKEFAAARRKRPSYPSDKFSAEDFQPLTSSEVADSAASVDADVDADSVSTSPPYSRRTHSSAYASLASPSTSPSAYRTVWGTTAVALASPDSRALPMTLEVPADDGWLQGWEKDLMHEDNLVAQVQAASLGESSRAATAAASGAKGKKKGKKITLMSTNARRGAAPMQIKPDPRMPPSPADLVMAARNQSSPKIEDESNTLADREDAWATRPPRLESPIEGHAATAIADPAREADIDGVAHATGQESRSNGYANGSAKSNGITNSSAKKSAKIIDGWKVGGDPKIDADPHFEFGGSWGVSAMMIGFPLLMWYMWIGATYYDGKFPTPAPGQSYTEFAKSMGRLVYEGAFPHAKAWVIYWTFFVFEGVCYLVMPGVYSKGKPLPHLGGKELDYYCSGVSSFYLTIVLALTLHVTGLFKLYTLIDEFGPLMSVAILSGFLVSFVAYFSALVRGAQHRMTGYPVYDFFMGAELNPRMFGWLDFKMFFEVRLPWFILFLVSLGACARQYEEYGYVSGEMGFLLMAHFLYANACCKGEEMIVTTWDMYYEKWGFMLIFWNLAGVPLSYCHCTIYLANHAPSTYAWNRYALIFLYASYLFTYWVWDTANSQKNMFRAIERGTVQHRKTFPQLPWKSIKNPRTIETQTGDSLLCDGWYGMARKVHYTCDLYFALTWGLITGFRSPFPWFYPCFFAVMIVHRAYRDIQRCKVKYGDAWDEYTRRLQREAVYLPTEIIFHILDYVPHNQTSQKTLHSCCLLSRQWYACAIRRLYERPYLYGKNFDPFVATICPSINAHIRKSELAELVRRLDMGGLVHHGSKSLTARLLGRTKDALEEFVAPQASFAVNCFAALSKCTGLRTLDLSLVSESIPLPTLFHTLRSLTKLTTLRFPRSANYDTNFEPSSCTWPPALQSLYLSGGISQEFLTNVSNFPSTLMDLTIEHCPFAKAHRVRHMLSKLGSQLRSLTIGNMRQFDPGCMDMLPRICPKLEKLSVPVDYLSELVFTTSEASISSPQHMEPLPLVFLELTGLGESVYTEDYLGLSALDICSAIDEGILPHLRTVRVARSLGWHVGTEAAGELEDLIARLDEKAAMDCKQEASSESVHTGTAKKERPKAGVWVFDG</sequence>
<dbReference type="PANTHER" id="PTHR47562:SF2">
    <property type="entry name" value="CARBOXYMETHYLENEBUTENOLIDASE-RELATED"/>
    <property type="match status" value="1"/>
</dbReference>
<comment type="pathway">
    <text evidence="15">Steroid metabolism; ergosterol biosynthesis.</text>
</comment>
<feature type="region of interest" description="Disordered" evidence="18">
    <location>
        <begin position="609"/>
        <end position="628"/>
    </location>
</feature>
<dbReference type="Gene3D" id="1.20.120.1630">
    <property type="match status" value="1"/>
</dbReference>
<dbReference type="InterPro" id="IPR002925">
    <property type="entry name" value="Dienelactn_hydro"/>
</dbReference>
<feature type="domain" description="Dienelactone hydrolase" evidence="20">
    <location>
        <begin position="32"/>
        <end position="245"/>
    </location>
</feature>
<dbReference type="PANTHER" id="PTHR47562">
    <property type="match status" value="1"/>
</dbReference>
<keyword evidence="4 19" id="KW-0812">Transmembrane</keyword>
<evidence type="ECO:0000256" key="10">
    <source>
        <dbReference type="ARBA" id="ARBA00023011"/>
    </source>
</evidence>
<keyword evidence="9" id="KW-0560">Oxidoreductase</keyword>
<dbReference type="OrthoDB" id="5326588at2759"/>
<evidence type="ECO:0000256" key="6">
    <source>
        <dbReference type="ARBA" id="ARBA00022857"/>
    </source>
</evidence>
<keyword evidence="5" id="KW-0256">Endoplasmic reticulum</keyword>
<feature type="compositionally biased region" description="Low complexity" evidence="18">
    <location>
        <begin position="663"/>
        <end position="678"/>
    </location>
</feature>
<feature type="region of interest" description="Disordered" evidence="18">
    <location>
        <begin position="368"/>
        <end position="400"/>
    </location>
</feature>
<comment type="catalytic activity">
    <reaction evidence="17">
        <text>ergosterol + NADP(+) = ergosta-5,7,22,24(28)-tetraen-3beta-ol + NADPH + H(+)</text>
        <dbReference type="Rhea" id="RHEA:18501"/>
        <dbReference type="ChEBI" id="CHEBI:15378"/>
        <dbReference type="ChEBI" id="CHEBI:16933"/>
        <dbReference type="ChEBI" id="CHEBI:18249"/>
        <dbReference type="ChEBI" id="CHEBI:57783"/>
        <dbReference type="ChEBI" id="CHEBI:58349"/>
        <dbReference type="EC" id="1.3.1.71"/>
    </reaction>
    <physiologicalReaction direction="right-to-left" evidence="17">
        <dbReference type="Rhea" id="RHEA:18503"/>
    </physiologicalReaction>
</comment>
<dbReference type="PROSITE" id="PS01017">
    <property type="entry name" value="STEROL_REDUCT_1"/>
    <property type="match status" value="1"/>
</dbReference>
<feature type="compositionally biased region" description="Polar residues" evidence="18">
    <location>
        <begin position="435"/>
        <end position="444"/>
    </location>
</feature>
<evidence type="ECO:0000256" key="3">
    <source>
        <dbReference type="ARBA" id="ARBA00022516"/>
    </source>
</evidence>
<evidence type="ECO:0000256" key="15">
    <source>
        <dbReference type="ARBA" id="ARBA00029435"/>
    </source>
</evidence>
<feature type="region of interest" description="Disordered" evidence="18">
    <location>
        <begin position="412"/>
        <end position="461"/>
    </location>
</feature>
<dbReference type="Pfam" id="PF01222">
    <property type="entry name" value="ERG4_ERG24"/>
    <property type="match status" value="1"/>
</dbReference>
<evidence type="ECO:0000313" key="22">
    <source>
        <dbReference type="EMBL" id="TKA74331.1"/>
    </source>
</evidence>
<dbReference type="Pfam" id="PF12937">
    <property type="entry name" value="F-box-like"/>
    <property type="match status" value="1"/>
</dbReference>
<feature type="transmembrane region" description="Helical" evidence="19">
    <location>
        <begin position="900"/>
        <end position="918"/>
    </location>
</feature>
<dbReference type="InterPro" id="IPR032675">
    <property type="entry name" value="LRR_dom_sf"/>
</dbReference>
<evidence type="ECO:0000256" key="19">
    <source>
        <dbReference type="SAM" id="Phobius"/>
    </source>
</evidence>
<comment type="subcellular location">
    <subcellularLocation>
        <location evidence="1">Endoplasmic reticulum membrane</location>
        <topology evidence="1">Multi-pass membrane protein</topology>
    </subcellularLocation>
</comment>
<evidence type="ECO:0000256" key="18">
    <source>
        <dbReference type="SAM" id="MobiDB-lite"/>
    </source>
</evidence>
<organism evidence="22 23">
    <name type="scientific">Cryomyces minteri</name>
    <dbReference type="NCBI Taxonomy" id="331657"/>
    <lineage>
        <taxon>Eukaryota</taxon>
        <taxon>Fungi</taxon>
        <taxon>Dikarya</taxon>
        <taxon>Ascomycota</taxon>
        <taxon>Pezizomycotina</taxon>
        <taxon>Dothideomycetes</taxon>
        <taxon>Dothideomycetes incertae sedis</taxon>
        <taxon>Cryomyces</taxon>
    </lineage>
</organism>
<keyword evidence="3" id="KW-0444">Lipid biosynthesis</keyword>
<dbReference type="PROSITE" id="PS01018">
    <property type="entry name" value="STEROL_REDUCT_2"/>
    <property type="match status" value="1"/>
</dbReference>
<feature type="transmembrane region" description="Helical" evidence="19">
    <location>
        <begin position="958"/>
        <end position="979"/>
    </location>
</feature>
<feature type="region of interest" description="Disordered" evidence="18">
    <location>
        <begin position="760"/>
        <end position="783"/>
    </location>
</feature>
<keyword evidence="23" id="KW-1185">Reference proteome</keyword>
<dbReference type="SUPFAM" id="SSF81383">
    <property type="entry name" value="F-box domain"/>
    <property type="match status" value="1"/>
</dbReference>
<dbReference type="InterPro" id="IPR029058">
    <property type="entry name" value="AB_hydrolase_fold"/>
</dbReference>
<evidence type="ECO:0000256" key="9">
    <source>
        <dbReference type="ARBA" id="ARBA00023002"/>
    </source>
</evidence>
<dbReference type="Pfam" id="PF01738">
    <property type="entry name" value="DLH"/>
    <property type="match status" value="1"/>
</dbReference>
<feature type="transmembrane region" description="Helical" evidence="19">
    <location>
        <begin position="1031"/>
        <end position="1052"/>
    </location>
</feature>
<keyword evidence="13" id="KW-1207">Sterol metabolism</keyword>
<evidence type="ECO:0000259" key="20">
    <source>
        <dbReference type="Pfam" id="PF01738"/>
    </source>
</evidence>
<dbReference type="InterPro" id="IPR001810">
    <property type="entry name" value="F-box_dom"/>
</dbReference>
<feature type="compositionally biased region" description="Low complexity" evidence="18">
    <location>
        <begin position="418"/>
        <end position="434"/>
    </location>
</feature>
<evidence type="ECO:0000256" key="8">
    <source>
        <dbReference type="ARBA" id="ARBA00022989"/>
    </source>
</evidence>
<reference evidence="22 23" key="1">
    <citation type="submission" date="2017-03" db="EMBL/GenBank/DDBJ databases">
        <title>Genomes of endolithic fungi from Antarctica.</title>
        <authorList>
            <person name="Coleine C."/>
            <person name="Masonjones S."/>
            <person name="Stajich J.E."/>
        </authorList>
    </citation>
    <scope>NUCLEOTIDE SEQUENCE [LARGE SCALE GENOMIC DNA]</scope>
    <source>
        <strain evidence="22 23">CCFEE 5187</strain>
    </source>
</reference>
<feature type="region of interest" description="Disordered" evidence="18">
    <location>
        <begin position="633"/>
        <end position="678"/>
    </location>
</feature>
<dbReference type="EMBL" id="NAJN01000367">
    <property type="protein sequence ID" value="TKA74331.1"/>
    <property type="molecule type" value="Genomic_DNA"/>
</dbReference>
<evidence type="ECO:0000256" key="7">
    <source>
        <dbReference type="ARBA" id="ARBA00022955"/>
    </source>
</evidence>
<dbReference type="InterPro" id="IPR036047">
    <property type="entry name" value="F-box-like_dom_sf"/>
</dbReference>
<evidence type="ECO:0000256" key="13">
    <source>
        <dbReference type="ARBA" id="ARBA00023166"/>
    </source>
</evidence>
<dbReference type="GO" id="GO:0000246">
    <property type="term" value="F:Delta24(24-1) sterol reductase activity"/>
    <property type="evidence" value="ECO:0007669"/>
    <property type="project" value="UniProtKB-EC"/>
</dbReference>
<keyword evidence="8 19" id="KW-1133">Transmembrane helix</keyword>
<accession>A0A4U0XDQ3</accession>
<feature type="region of interest" description="Disordered" evidence="18">
    <location>
        <begin position="846"/>
        <end position="868"/>
    </location>
</feature>
<dbReference type="Gene3D" id="3.80.10.10">
    <property type="entry name" value="Ribonuclease Inhibitor"/>
    <property type="match status" value="1"/>
</dbReference>
<evidence type="ECO:0000259" key="21">
    <source>
        <dbReference type="Pfam" id="PF12937"/>
    </source>
</evidence>
<keyword evidence="14" id="KW-0753">Steroid metabolism</keyword>
<evidence type="ECO:0000256" key="4">
    <source>
        <dbReference type="ARBA" id="ARBA00022692"/>
    </source>
</evidence>
<evidence type="ECO:0000256" key="5">
    <source>
        <dbReference type="ARBA" id="ARBA00022824"/>
    </source>
</evidence>
<feature type="transmembrane region" description="Helical" evidence="19">
    <location>
        <begin position="1186"/>
        <end position="1202"/>
    </location>
</feature>
<evidence type="ECO:0000256" key="12">
    <source>
        <dbReference type="ARBA" id="ARBA00023136"/>
    </source>
</evidence>
<feature type="transmembrane region" description="Helical" evidence="19">
    <location>
        <begin position="1111"/>
        <end position="1130"/>
    </location>
</feature>
<evidence type="ECO:0000256" key="1">
    <source>
        <dbReference type="ARBA" id="ARBA00004477"/>
    </source>
</evidence>
<evidence type="ECO:0000313" key="23">
    <source>
        <dbReference type="Proteomes" id="UP000308768"/>
    </source>
</evidence>
<dbReference type="FunFam" id="1.20.120.1630:FF:000003">
    <property type="entry name" value="C-24(28) sterol reductase"/>
    <property type="match status" value="1"/>
</dbReference>
<evidence type="ECO:0000256" key="14">
    <source>
        <dbReference type="ARBA" id="ARBA00023221"/>
    </source>
</evidence>
<dbReference type="InterPro" id="IPR018083">
    <property type="entry name" value="Sterol_reductase_CS"/>
</dbReference>
<keyword evidence="6" id="KW-0521">NADP</keyword>
<dbReference type="GO" id="GO:0006696">
    <property type="term" value="P:ergosterol biosynthetic process"/>
    <property type="evidence" value="ECO:0007669"/>
    <property type="project" value="UniProtKB-ARBA"/>
</dbReference>
<keyword evidence="7" id="KW-0752">Steroid biosynthesis</keyword>
<dbReference type="STRING" id="331657.A0A4U0XDQ3"/>
<evidence type="ECO:0000256" key="17">
    <source>
        <dbReference type="ARBA" id="ARBA00048918"/>
    </source>
</evidence>
<feature type="transmembrane region" description="Helical" evidence="19">
    <location>
        <begin position="1150"/>
        <end position="1174"/>
    </location>
</feature>
<feature type="transmembrane region" description="Helical" evidence="19">
    <location>
        <begin position="999"/>
        <end position="1019"/>
    </location>
</feature>